<dbReference type="SUPFAM" id="SSF53163">
    <property type="entry name" value="HybD-like"/>
    <property type="match status" value="1"/>
</dbReference>
<evidence type="ECO:0000313" key="2">
    <source>
        <dbReference type="Proteomes" id="UP000743899"/>
    </source>
</evidence>
<proteinExistence type="predicted"/>
<reference evidence="1 2" key="1">
    <citation type="submission" date="2020-01" db="EMBL/GenBank/DDBJ databases">
        <title>A novel Bacillus sp. from Pasinler.</title>
        <authorList>
            <person name="Adiguzel A."/>
            <person name="Ay H."/>
            <person name="Baltaci M.O."/>
        </authorList>
    </citation>
    <scope>NUCLEOTIDE SEQUENCE [LARGE SCALE GENOMIC DNA]</scope>
    <source>
        <strain evidence="1 2">P1</strain>
    </source>
</reference>
<dbReference type="Pfam" id="PF06866">
    <property type="entry name" value="DUF1256"/>
    <property type="match status" value="1"/>
</dbReference>
<accession>A0ABX0A4A6</accession>
<dbReference type="EMBL" id="JAACYS010000052">
    <property type="protein sequence ID" value="NCU18268.1"/>
    <property type="molecule type" value="Genomic_DNA"/>
</dbReference>
<evidence type="ECO:0000313" key="1">
    <source>
        <dbReference type="EMBL" id="NCU18268.1"/>
    </source>
</evidence>
<keyword evidence="2" id="KW-1185">Reference proteome</keyword>
<dbReference type="GO" id="GO:0006508">
    <property type="term" value="P:proteolysis"/>
    <property type="evidence" value="ECO:0007669"/>
    <property type="project" value="UniProtKB-KW"/>
</dbReference>
<dbReference type="GO" id="GO:0008233">
    <property type="term" value="F:peptidase activity"/>
    <property type="evidence" value="ECO:0007669"/>
    <property type="project" value="UniProtKB-KW"/>
</dbReference>
<dbReference type="NCBIfam" id="TIGR02841">
    <property type="entry name" value="spore_YyaC"/>
    <property type="match status" value="1"/>
</dbReference>
<dbReference type="Proteomes" id="UP000743899">
    <property type="component" value="Unassembled WGS sequence"/>
</dbReference>
<keyword evidence="1" id="KW-0645">Protease</keyword>
<dbReference type="InterPro" id="IPR023430">
    <property type="entry name" value="Pept_HybD-like_dom_sf"/>
</dbReference>
<keyword evidence="1" id="KW-0378">Hydrolase</keyword>
<comment type="caution">
    <text evidence="1">The sequence shown here is derived from an EMBL/GenBank/DDBJ whole genome shotgun (WGS) entry which is preliminary data.</text>
</comment>
<sequence>MLLFKPGFFRGKDNQAISWEDPLATGKIANELFSYLPLNESIPVLFICIGTDRSTGDSLGPLVGTLLQDKLLPENFYVFGTLEDPIHAVNLEEKLEQIYEQFEQSFIVGIDACLGQTKSIGTVQIRKGSLKPGAGVNKTLPPVGHIHMTGVVNISGLMEFFVLQNTRLHLVMNLAKTISDGIYKAGLLYRFGQNNENDQLLINEDML</sequence>
<name>A0ABX0A4A6_9BACI</name>
<gene>
    <name evidence="1" type="primary">yyaC</name>
    <name evidence="1" type="ORF">GW534_11120</name>
</gene>
<organism evidence="1 2">
    <name type="scientific">Pallidibacillus pasinlerensis</name>
    <dbReference type="NCBI Taxonomy" id="2703818"/>
    <lineage>
        <taxon>Bacteria</taxon>
        <taxon>Bacillati</taxon>
        <taxon>Bacillota</taxon>
        <taxon>Bacilli</taxon>
        <taxon>Bacillales</taxon>
        <taxon>Bacillaceae</taxon>
        <taxon>Pallidibacillus</taxon>
    </lineage>
</organism>
<dbReference type="InterPro" id="IPR009665">
    <property type="entry name" value="YyaC"/>
</dbReference>
<protein>
    <submittedName>
        <fullName evidence="1">Spore protease YyaC</fullName>
    </submittedName>
</protein>